<dbReference type="SUPFAM" id="SSF50156">
    <property type="entry name" value="PDZ domain-like"/>
    <property type="match status" value="1"/>
</dbReference>
<dbReference type="Pfam" id="PF17804">
    <property type="entry name" value="TSP_NTD"/>
    <property type="match status" value="1"/>
</dbReference>
<dbReference type="PANTHER" id="PTHR32060:SF30">
    <property type="entry name" value="CARBOXY-TERMINAL PROCESSING PROTEASE CTPA"/>
    <property type="match status" value="1"/>
</dbReference>
<dbReference type="CDD" id="cd07560">
    <property type="entry name" value="Peptidase_S41_CPP"/>
    <property type="match status" value="1"/>
</dbReference>
<dbReference type="SMART" id="SM00245">
    <property type="entry name" value="TSPc"/>
    <property type="match status" value="1"/>
</dbReference>
<dbReference type="Gene3D" id="3.90.226.10">
    <property type="entry name" value="2-enoyl-CoA Hydratase, Chain A, domain 1"/>
    <property type="match status" value="1"/>
</dbReference>
<keyword evidence="3 5" id="KW-0378">Hydrolase</keyword>
<dbReference type="GO" id="GO:0007165">
    <property type="term" value="P:signal transduction"/>
    <property type="evidence" value="ECO:0007669"/>
    <property type="project" value="TreeGrafter"/>
</dbReference>
<protein>
    <submittedName>
        <fullName evidence="7">Carboxy-terminal proteinase</fullName>
        <ecNumber evidence="7">3.4.21.-</ecNumber>
    </submittedName>
</protein>
<dbReference type="Pfam" id="PF00595">
    <property type="entry name" value="PDZ"/>
    <property type="match status" value="1"/>
</dbReference>
<dbReference type="SUPFAM" id="SSF52096">
    <property type="entry name" value="ClpP/crotonase"/>
    <property type="match status" value="1"/>
</dbReference>
<keyword evidence="2 5" id="KW-0645">Protease</keyword>
<dbReference type="NCBIfam" id="TIGR00225">
    <property type="entry name" value="prc"/>
    <property type="match status" value="1"/>
</dbReference>
<dbReference type="Gene3D" id="3.30.750.44">
    <property type="match status" value="1"/>
</dbReference>
<dbReference type="InterPro" id="IPR005151">
    <property type="entry name" value="Tail-specific_protease"/>
</dbReference>
<dbReference type="Gene3D" id="2.30.42.10">
    <property type="match status" value="1"/>
</dbReference>
<dbReference type="GO" id="GO:0004175">
    <property type="term" value="F:endopeptidase activity"/>
    <property type="evidence" value="ECO:0007669"/>
    <property type="project" value="TreeGrafter"/>
</dbReference>
<evidence type="ECO:0000256" key="2">
    <source>
        <dbReference type="ARBA" id="ARBA00022670"/>
    </source>
</evidence>
<dbReference type="Proteomes" id="UP000008305">
    <property type="component" value="Chromosome"/>
</dbReference>
<dbReference type="InterPro" id="IPR029045">
    <property type="entry name" value="ClpP/crotonase-like_dom_sf"/>
</dbReference>
<dbReference type="EMBL" id="CP002608">
    <property type="protein sequence ID" value="AEB41489.1"/>
    <property type="molecule type" value="Genomic_DNA"/>
</dbReference>
<sequence>MSMLRIPTKTRQIFVMKTIVRLCFLFLSLLPNLSFSLEYLREEDIQTTVDKLIEHHVDTQELNENILSRSIMCYIQSFDPFKSYLTKKEVFAFTQSPEIKKQLLKSYKANDFHVYRNINHVVQESILRARQWRKEWCSNPEQLVLEASSYEIPKKNSQWATSLSELKERQRHNLLSHIALYLSGAPKQRYQNKEASLVALCIRQQENIENAYLGFDDFGTPMSPDEEAHHFHVRVIKSIAHSLDAHTAYFSKEEALAMRIQLEKGMCGIGVVLKEDIDGVVVKEILPGGPAEKNGQMHVGDIIYRVDGKSIENLSFRKVLDYLRGKEGSSVILDMHTLSGDTTVSLKREKILLEDRRVDVSYEPFGNGVIGKITLHSFYEGEHQISSEQDLRRAIQNLQDKNLLGLVLDIRENTGGFLSQAIKVSGLFMTNGVVVVSRYADGSIKRYRTVSPKKFYDGPLTILVSKSSASAAEIVAQTLQDYGVAVIVGDEQTYGKGTIQHQTITGDPSQEDFFKVTVGKYYSPSGKSTQLQGVKSDILVSSRYAEEPLGEKFLDYALPSDTCENVLKDTLDDIDSHTRPWFQKYYLPNLQKQETVWKEMLPQLVQNSKQRLEMNKNYQAFLSQLKSLREECDSYGTNDLQMEESVNILKDMILLRSQQLLLSSK</sequence>
<feature type="domain" description="PDZ" evidence="6">
    <location>
        <begin position="259"/>
        <end position="324"/>
    </location>
</feature>
<dbReference type="InterPro" id="IPR040573">
    <property type="entry name" value="TSP_N"/>
</dbReference>
<organism evidence="7 8">
    <name type="scientific">Chlamydia pecorum (strain ATCC VR-628 / DSM 29919 / E58)</name>
    <name type="common">Chlamydophila pecorum</name>
    <dbReference type="NCBI Taxonomy" id="331635"/>
    <lineage>
        <taxon>Bacteria</taxon>
        <taxon>Pseudomonadati</taxon>
        <taxon>Chlamydiota</taxon>
        <taxon>Chlamydiia</taxon>
        <taxon>Chlamydiales</taxon>
        <taxon>Chlamydiaceae</taxon>
        <taxon>Chlamydia/Chlamydophila group</taxon>
        <taxon>Chlamydia</taxon>
    </lineage>
</organism>
<dbReference type="InterPro" id="IPR001478">
    <property type="entry name" value="PDZ"/>
</dbReference>
<dbReference type="PANTHER" id="PTHR32060">
    <property type="entry name" value="TAIL-SPECIFIC PROTEASE"/>
    <property type="match status" value="1"/>
</dbReference>
<keyword evidence="8" id="KW-1185">Reference proteome</keyword>
<evidence type="ECO:0000313" key="8">
    <source>
        <dbReference type="Proteomes" id="UP000008305"/>
    </source>
</evidence>
<evidence type="ECO:0000256" key="5">
    <source>
        <dbReference type="RuleBase" id="RU004404"/>
    </source>
</evidence>
<accession>A0AA34WHW3</accession>
<evidence type="ECO:0000256" key="3">
    <source>
        <dbReference type="ARBA" id="ARBA00022801"/>
    </source>
</evidence>
<proteinExistence type="inferred from homology"/>
<dbReference type="CDD" id="cd06782">
    <property type="entry name" value="cpPDZ_CPP-like"/>
    <property type="match status" value="1"/>
</dbReference>
<dbReference type="GO" id="GO:0006508">
    <property type="term" value="P:proteolysis"/>
    <property type="evidence" value="ECO:0007669"/>
    <property type="project" value="UniProtKB-KW"/>
</dbReference>
<evidence type="ECO:0000256" key="1">
    <source>
        <dbReference type="ARBA" id="ARBA00009179"/>
    </source>
</evidence>
<evidence type="ECO:0000259" key="6">
    <source>
        <dbReference type="PROSITE" id="PS50106"/>
    </source>
</evidence>
<evidence type="ECO:0000256" key="4">
    <source>
        <dbReference type="ARBA" id="ARBA00022825"/>
    </source>
</evidence>
<dbReference type="EC" id="3.4.21.-" evidence="7"/>
<dbReference type="GO" id="GO:0030288">
    <property type="term" value="C:outer membrane-bounded periplasmic space"/>
    <property type="evidence" value="ECO:0007669"/>
    <property type="project" value="TreeGrafter"/>
</dbReference>
<comment type="similarity">
    <text evidence="1 5">Belongs to the peptidase S41A family.</text>
</comment>
<name>A0AA34WHW3_CHLPE</name>
<keyword evidence="4 5" id="KW-0720">Serine protease</keyword>
<dbReference type="Pfam" id="PF03572">
    <property type="entry name" value="Peptidase_S41"/>
    <property type="match status" value="1"/>
</dbReference>
<dbReference type="InterPro" id="IPR036034">
    <property type="entry name" value="PDZ_sf"/>
</dbReference>
<dbReference type="PROSITE" id="PS50106">
    <property type="entry name" value="PDZ"/>
    <property type="match status" value="1"/>
</dbReference>
<evidence type="ECO:0000313" key="7">
    <source>
        <dbReference type="EMBL" id="AEB41489.1"/>
    </source>
</evidence>
<dbReference type="InterPro" id="IPR004447">
    <property type="entry name" value="Peptidase_S41A"/>
</dbReference>
<gene>
    <name evidence="7" type="primary">prc</name>
    <name evidence="7" type="ordered locus">G5S_0509</name>
</gene>
<dbReference type="AlphaFoldDB" id="A0AA34WHW3"/>
<dbReference type="KEGG" id="cpm:G5S_0509"/>
<dbReference type="SMART" id="SM00228">
    <property type="entry name" value="PDZ"/>
    <property type="match status" value="1"/>
</dbReference>
<reference evidence="7 8" key="1">
    <citation type="journal article" date="2011" name="J. Bacteriol.">
        <title>Genome sequence of the obligate intracellular animal pathogen Chlamydia pecorum E58.</title>
        <authorList>
            <person name="Mojica S."/>
            <person name="Huot Creasy H."/>
            <person name="Daugherty S."/>
            <person name="Read T.D."/>
            <person name="Kim T."/>
            <person name="Kaltenboeck B."/>
            <person name="Bavoil P."/>
            <person name="Myers G.S."/>
        </authorList>
    </citation>
    <scope>NUCLEOTIDE SEQUENCE [LARGE SCALE GENOMIC DNA]</scope>
    <source>
        <strain evidence="7 8">E58</strain>
    </source>
</reference>
<dbReference type="GO" id="GO:0008236">
    <property type="term" value="F:serine-type peptidase activity"/>
    <property type="evidence" value="ECO:0007669"/>
    <property type="project" value="UniProtKB-KW"/>
</dbReference>